<name>U6MDJ3_EIMMA</name>
<gene>
    <name evidence="2" type="ORF">EMWEY_00038210</name>
</gene>
<dbReference type="EMBL" id="HG722012">
    <property type="protein sequence ID" value="CDJ61123.1"/>
    <property type="molecule type" value="Genomic_DNA"/>
</dbReference>
<reference evidence="2" key="2">
    <citation type="submission" date="2013-10" db="EMBL/GenBank/DDBJ databases">
        <authorList>
            <person name="Aslett M."/>
        </authorList>
    </citation>
    <scope>NUCLEOTIDE SEQUENCE [LARGE SCALE GENOMIC DNA]</scope>
    <source>
        <strain evidence="2">Weybridge</strain>
    </source>
</reference>
<organism evidence="2 3">
    <name type="scientific">Eimeria maxima</name>
    <name type="common">Coccidian parasite</name>
    <dbReference type="NCBI Taxonomy" id="5804"/>
    <lineage>
        <taxon>Eukaryota</taxon>
        <taxon>Sar</taxon>
        <taxon>Alveolata</taxon>
        <taxon>Apicomplexa</taxon>
        <taxon>Conoidasida</taxon>
        <taxon>Coccidia</taxon>
        <taxon>Eucoccidiorida</taxon>
        <taxon>Eimeriorina</taxon>
        <taxon>Eimeriidae</taxon>
        <taxon>Eimeria</taxon>
    </lineage>
</organism>
<reference evidence="2" key="1">
    <citation type="submission" date="2013-10" db="EMBL/GenBank/DDBJ databases">
        <title>Genomic analysis of the causative agents of coccidiosis in chickens.</title>
        <authorList>
            <person name="Reid A.J."/>
            <person name="Blake D."/>
            <person name="Billington K."/>
            <person name="Browne H."/>
            <person name="Dunn M."/>
            <person name="Hung S."/>
            <person name="Kawahara F."/>
            <person name="Miranda-Saavedra D."/>
            <person name="Mourier T."/>
            <person name="Nagra H."/>
            <person name="Otto T.D."/>
            <person name="Rawlings N."/>
            <person name="Sanchez A."/>
            <person name="Sanders M."/>
            <person name="Subramaniam C."/>
            <person name="Tay Y."/>
            <person name="Dear P."/>
            <person name="Doerig C."/>
            <person name="Gruber A."/>
            <person name="Parkinson J."/>
            <person name="Shirley M."/>
            <person name="Wan K.L."/>
            <person name="Berriman M."/>
            <person name="Tomley F."/>
            <person name="Pain A."/>
        </authorList>
    </citation>
    <scope>NUCLEOTIDE SEQUENCE [LARGE SCALE GENOMIC DNA]</scope>
    <source>
        <strain evidence="2">Weybridge</strain>
    </source>
</reference>
<proteinExistence type="predicted"/>
<evidence type="ECO:0000313" key="3">
    <source>
        <dbReference type="Proteomes" id="UP000030763"/>
    </source>
</evidence>
<protein>
    <submittedName>
        <fullName evidence="2">Uncharacterized protein</fullName>
    </submittedName>
</protein>
<dbReference type="VEuPathDB" id="ToxoDB:EMWEY_00038210"/>
<evidence type="ECO:0000256" key="1">
    <source>
        <dbReference type="SAM" id="MobiDB-lite"/>
    </source>
</evidence>
<keyword evidence="3" id="KW-1185">Reference proteome</keyword>
<feature type="compositionally biased region" description="Acidic residues" evidence="1">
    <location>
        <begin position="162"/>
        <end position="173"/>
    </location>
</feature>
<dbReference type="Proteomes" id="UP000030763">
    <property type="component" value="Unassembled WGS sequence"/>
</dbReference>
<accession>U6MDJ3</accession>
<feature type="region of interest" description="Disordered" evidence="1">
    <location>
        <begin position="161"/>
        <end position="210"/>
    </location>
</feature>
<dbReference type="RefSeq" id="XP_013337773.1">
    <property type="nucleotide sequence ID" value="XM_013482319.1"/>
</dbReference>
<sequence>MDSTYYIHDTGNEPRPVVLQTLQQQLELQQLQQQQQQQQQQQKRPSAAAAAPLLGPSDARDYLVSPPPLSYEQQQQQQQAQQHQQQHQQQQQHISSFNISYGDSNYRNKTLKLSFEASASSLFRKETLNKFEASDIVAYKDSLYFSGIFYIVREAVTHNPDQEDAEAPEETEGEQQHQQEQQQQQQLEKQQQEEKQRLQQQERSSTKPFHAHIEEITVHGDSYTLHTTCKTG</sequence>
<feature type="compositionally biased region" description="Low complexity" evidence="1">
    <location>
        <begin position="176"/>
        <end position="189"/>
    </location>
</feature>
<evidence type="ECO:0000313" key="2">
    <source>
        <dbReference type="EMBL" id="CDJ61123.1"/>
    </source>
</evidence>
<feature type="region of interest" description="Disordered" evidence="1">
    <location>
        <begin position="57"/>
        <end position="93"/>
    </location>
</feature>
<dbReference type="OrthoDB" id="340166at2759"/>
<dbReference type="GeneID" id="25337807"/>
<dbReference type="AlphaFoldDB" id="U6MDJ3"/>
<feature type="compositionally biased region" description="Low complexity" evidence="1">
    <location>
        <begin position="73"/>
        <end position="93"/>
    </location>
</feature>